<dbReference type="EnsemblPlants" id="LPERR06G20840.1">
    <property type="protein sequence ID" value="LPERR06G20840.1"/>
    <property type="gene ID" value="LPERR06G20840"/>
</dbReference>
<organism evidence="2 3">
    <name type="scientific">Leersia perrieri</name>
    <dbReference type="NCBI Taxonomy" id="77586"/>
    <lineage>
        <taxon>Eukaryota</taxon>
        <taxon>Viridiplantae</taxon>
        <taxon>Streptophyta</taxon>
        <taxon>Embryophyta</taxon>
        <taxon>Tracheophyta</taxon>
        <taxon>Spermatophyta</taxon>
        <taxon>Magnoliopsida</taxon>
        <taxon>Liliopsida</taxon>
        <taxon>Poales</taxon>
        <taxon>Poaceae</taxon>
        <taxon>BOP clade</taxon>
        <taxon>Oryzoideae</taxon>
        <taxon>Oryzeae</taxon>
        <taxon>Oryzinae</taxon>
        <taxon>Leersia</taxon>
    </lineage>
</organism>
<proteinExistence type="predicted"/>
<keyword evidence="3" id="KW-1185">Reference proteome</keyword>
<dbReference type="InterPro" id="IPR008991">
    <property type="entry name" value="Translation_prot_SH3-like_sf"/>
</dbReference>
<name>A0A0D9WTC7_9ORYZ</name>
<dbReference type="Proteomes" id="UP000032180">
    <property type="component" value="Chromosome 6"/>
</dbReference>
<dbReference type="SUPFAM" id="SSF50104">
    <property type="entry name" value="Translation proteins SH3-like domain"/>
    <property type="match status" value="1"/>
</dbReference>
<dbReference type="Pfam" id="PF17136">
    <property type="entry name" value="ribosomal_L24"/>
    <property type="match status" value="1"/>
</dbReference>
<feature type="domain" description="Large ribosomal subunit protein uL24 C-terminal" evidence="1">
    <location>
        <begin position="43"/>
        <end position="77"/>
    </location>
</feature>
<accession>A0A0D9WTC7</accession>
<dbReference type="Gramene" id="LPERR06G20840.1">
    <property type="protein sequence ID" value="LPERR06G20840.1"/>
    <property type="gene ID" value="LPERR06G20840"/>
</dbReference>
<evidence type="ECO:0000313" key="2">
    <source>
        <dbReference type="EnsemblPlants" id="LPERR06G20840.1"/>
    </source>
</evidence>
<dbReference type="AlphaFoldDB" id="A0A0D9WTC7"/>
<sequence length="77" mass="8003">MAGGVAALQGEMVSLSISAPCAASTSGFWAHRLSTFSATPAGIEGPIHSSNVTLYPKENNVTSRVGHKFLEDGTKVR</sequence>
<dbReference type="Gene3D" id="2.30.30.30">
    <property type="match status" value="1"/>
</dbReference>
<dbReference type="HOGENOM" id="CLU_2641681_0_0_1"/>
<evidence type="ECO:0000259" key="1">
    <source>
        <dbReference type="Pfam" id="PF17136"/>
    </source>
</evidence>
<evidence type="ECO:0000313" key="3">
    <source>
        <dbReference type="Proteomes" id="UP000032180"/>
    </source>
</evidence>
<reference evidence="3" key="2">
    <citation type="submission" date="2013-12" db="EMBL/GenBank/DDBJ databases">
        <authorList>
            <person name="Yu Y."/>
            <person name="Lee S."/>
            <person name="de Baynast K."/>
            <person name="Wissotski M."/>
            <person name="Liu L."/>
            <person name="Talag J."/>
            <person name="Goicoechea J."/>
            <person name="Angelova A."/>
            <person name="Jetty R."/>
            <person name="Kudrna D."/>
            <person name="Golser W."/>
            <person name="Rivera L."/>
            <person name="Zhang J."/>
            <person name="Wing R."/>
        </authorList>
    </citation>
    <scope>NUCLEOTIDE SEQUENCE</scope>
</reference>
<reference evidence="2 3" key="1">
    <citation type="submission" date="2012-08" db="EMBL/GenBank/DDBJ databases">
        <title>Oryza genome evolution.</title>
        <authorList>
            <person name="Wing R.A."/>
        </authorList>
    </citation>
    <scope>NUCLEOTIDE SEQUENCE</scope>
</reference>
<dbReference type="InterPro" id="IPR014722">
    <property type="entry name" value="Rib_uL2_dom2"/>
</dbReference>
<dbReference type="STRING" id="77586.A0A0D9WTC7"/>
<reference evidence="2" key="3">
    <citation type="submission" date="2015-04" db="UniProtKB">
        <authorList>
            <consortium name="EnsemblPlants"/>
        </authorList>
    </citation>
    <scope>IDENTIFICATION</scope>
</reference>
<dbReference type="InterPro" id="IPR057264">
    <property type="entry name" value="Ribosomal_uL24_C"/>
</dbReference>
<protein>
    <recommendedName>
        <fullName evidence="1">Large ribosomal subunit protein uL24 C-terminal domain-containing protein</fullName>
    </recommendedName>
</protein>
<dbReference type="eggNOG" id="KOG1708">
    <property type="taxonomic scope" value="Eukaryota"/>
</dbReference>